<name>A0AAN1CTY2_9VIBR</name>
<evidence type="ECO:0000313" key="2">
    <source>
        <dbReference type="Proteomes" id="UP000092018"/>
    </source>
</evidence>
<protein>
    <submittedName>
        <fullName evidence="1">Uncharacterized protein</fullName>
    </submittedName>
</protein>
<sequence>MWFSINFSKYQRKFDKTQMSHALDVGYELQASLLVYADTGEPIARAGRNLLTKIGEKLLPKEEGSSQA</sequence>
<organism evidence="1 2">
    <name type="scientific">Vibrio breoganii</name>
    <dbReference type="NCBI Taxonomy" id="553239"/>
    <lineage>
        <taxon>Bacteria</taxon>
        <taxon>Pseudomonadati</taxon>
        <taxon>Pseudomonadota</taxon>
        <taxon>Gammaproteobacteria</taxon>
        <taxon>Vibrionales</taxon>
        <taxon>Vibrionaceae</taxon>
        <taxon>Vibrio</taxon>
    </lineage>
</organism>
<dbReference type="Proteomes" id="UP000092018">
    <property type="component" value="Chromosome 2"/>
</dbReference>
<accession>A0AAN1CTY2</accession>
<proteinExistence type="predicted"/>
<reference evidence="1 2" key="1">
    <citation type="submission" date="2016-06" db="EMBL/GenBank/DDBJ databases">
        <title>Adaptive Radiation by Waves of Gene Transfer Leads to Fine-Scale Resource Partitioning in Marine Microbes.</title>
        <authorList>
            <person name="Hehemann J.-H."/>
            <person name="Arevalo P."/>
            <person name="Datta M.S."/>
            <person name="Yu X."/>
            <person name="Corzett C."/>
            <person name="Henschel A."/>
            <person name="Preheim S.P."/>
            <person name="Timberlake S."/>
            <person name="Alm E.J."/>
            <person name="Polz M.F."/>
        </authorList>
    </citation>
    <scope>NUCLEOTIDE SEQUENCE [LARGE SCALE GENOMIC DNA]</scope>
    <source>
        <strain evidence="1 2">FF50</strain>
    </source>
</reference>
<dbReference type="KEGG" id="vbr:A6E01_17415"/>
<dbReference type="EMBL" id="CP016178">
    <property type="protein sequence ID" value="ANO34957.1"/>
    <property type="molecule type" value="Genomic_DNA"/>
</dbReference>
<gene>
    <name evidence="1" type="ORF">A6E01_17415</name>
</gene>
<dbReference type="AlphaFoldDB" id="A0AAN1CTY2"/>
<evidence type="ECO:0000313" key="1">
    <source>
        <dbReference type="EMBL" id="ANO34957.1"/>
    </source>
</evidence>